<dbReference type="InterPro" id="IPR005543">
    <property type="entry name" value="PASTA_dom"/>
</dbReference>
<proteinExistence type="predicted"/>
<dbReference type="PROSITE" id="PS51178">
    <property type="entry name" value="PASTA"/>
    <property type="match status" value="2"/>
</dbReference>
<evidence type="ECO:0000313" key="3">
    <source>
        <dbReference type="Proteomes" id="UP001595891"/>
    </source>
</evidence>
<feature type="domain" description="PASTA" evidence="1">
    <location>
        <begin position="44"/>
        <end position="112"/>
    </location>
</feature>
<dbReference type="CDD" id="cd06577">
    <property type="entry name" value="PASTA_pknB"/>
    <property type="match status" value="2"/>
</dbReference>
<dbReference type="PROSITE" id="PS51257">
    <property type="entry name" value="PROKAR_LIPOPROTEIN"/>
    <property type="match status" value="1"/>
</dbReference>
<dbReference type="Gene3D" id="3.30.10.20">
    <property type="match status" value="2"/>
</dbReference>
<dbReference type="RefSeq" id="WP_262844068.1">
    <property type="nucleotide sequence ID" value="NZ_JANZYP010000024.1"/>
</dbReference>
<name>A0ABV9ECR2_9ACTN</name>
<evidence type="ECO:0000259" key="1">
    <source>
        <dbReference type="PROSITE" id="PS51178"/>
    </source>
</evidence>
<reference evidence="3" key="1">
    <citation type="journal article" date="2019" name="Int. J. Syst. Evol. Microbiol.">
        <title>The Global Catalogue of Microorganisms (GCM) 10K type strain sequencing project: providing services to taxonomists for standard genome sequencing and annotation.</title>
        <authorList>
            <consortium name="The Broad Institute Genomics Platform"/>
            <consortium name="The Broad Institute Genome Sequencing Center for Infectious Disease"/>
            <person name="Wu L."/>
            <person name="Ma J."/>
        </authorList>
    </citation>
    <scope>NUCLEOTIDE SEQUENCE [LARGE SCALE GENOMIC DNA]</scope>
    <source>
        <strain evidence="3">CCUG 49560</strain>
    </source>
</reference>
<dbReference type="Proteomes" id="UP001595891">
    <property type="component" value="Unassembled WGS sequence"/>
</dbReference>
<dbReference type="SMART" id="SM00740">
    <property type="entry name" value="PASTA"/>
    <property type="match status" value="2"/>
</dbReference>
<feature type="domain" description="PASTA" evidence="1">
    <location>
        <begin position="121"/>
        <end position="187"/>
    </location>
</feature>
<gene>
    <name evidence="2" type="ORF">ACFO8L_14625</name>
</gene>
<comment type="caution">
    <text evidence="2">The sequence shown here is derived from an EMBL/GenBank/DDBJ whole genome shotgun (WGS) entry which is preliminary data.</text>
</comment>
<sequence length="221" mass="23676">MARAKTVNLVGPVIVVLLIVGGCSKLIESVFGGDDPAQAAQPAGPVYVPDLRKTTLVDAENKTEALGVDLSADGIGSSSYCPDETDCVIYRMSPKPGTVVKAGAEVAVKFVTREEWAWYRKHRKMPNVVGWSETKADGLFDVVDSTVDSASKESTRVAVGKDVVLAQSPKPGRPLRIGQKIKLVIGYNFGMSSGTGDLPNGNLNPPNGRGESRFCSHRWWC</sequence>
<evidence type="ECO:0000313" key="2">
    <source>
        <dbReference type="EMBL" id="MFC4587325.1"/>
    </source>
</evidence>
<organism evidence="2 3">
    <name type="scientific">Sphaerisporangium corydalis</name>
    <dbReference type="NCBI Taxonomy" id="1441875"/>
    <lineage>
        <taxon>Bacteria</taxon>
        <taxon>Bacillati</taxon>
        <taxon>Actinomycetota</taxon>
        <taxon>Actinomycetes</taxon>
        <taxon>Streptosporangiales</taxon>
        <taxon>Streptosporangiaceae</taxon>
        <taxon>Sphaerisporangium</taxon>
    </lineage>
</organism>
<dbReference type="EMBL" id="JBHSFN010000008">
    <property type="protein sequence ID" value="MFC4587325.1"/>
    <property type="molecule type" value="Genomic_DNA"/>
</dbReference>
<protein>
    <submittedName>
        <fullName evidence="2">PASTA domain-containing protein</fullName>
    </submittedName>
</protein>
<dbReference type="Pfam" id="PF03793">
    <property type="entry name" value="PASTA"/>
    <property type="match status" value="2"/>
</dbReference>
<keyword evidence="3" id="KW-1185">Reference proteome</keyword>
<accession>A0ABV9ECR2</accession>